<sequence>MKTAGDVDNKRGICAARTFFSHDGQKTMESVAADIKEYSNDREYMRAYSNESLKTLRPLLLATKYCATHLCYVPWRKFPFVYLHEQRQLSLRTVNLSSLAEAIPTCEQLFIDDYRLRDIYRIQCYPGFPLDRMCPFDHAIDSEMTTPSSIVCCCDDEAFCNHKGDMRARTVYKPKRLCQNNNDYQQLFNKHVINDSIMYHSCLVHYANEEVMRQLLPAQSRSKAMVLNVLPGAPLIPIDYSYAFLNDSNSCGYIEAVVNWRYVASRQCRNEAKLNEEFLPLKLYVCRCRTVITGGVVSEPCDMQLKVTIGKIEAAEENNISNSICALYTATSQQEMLEAKLIQANNRMSGVCQITVSLSNKGGRYKISGGFANNAHANKARIPLNHIAYAMLERTGDRSDLCASTDHETICFCRSYEHGVACNADMQRMKSALHAAYTSKLRASRFEHRIMLMPDETAFQETCSHEGSVAVIQYDGSHTFHLMCQLNHAHLWRMCSGFPFLEHLPVSLISVLSCWARSTFSQCLSENKPNKHLKR</sequence>
<evidence type="ECO:0000313" key="2">
    <source>
        <dbReference type="WBParaSite" id="PgE036_g001_t03"/>
    </source>
</evidence>
<dbReference type="WBParaSite" id="PgE036_g001_t03">
    <property type="protein sequence ID" value="PgE036_g001_t03"/>
    <property type="gene ID" value="PgE036_g001"/>
</dbReference>
<evidence type="ECO:0000313" key="1">
    <source>
        <dbReference type="Proteomes" id="UP000887569"/>
    </source>
</evidence>
<reference evidence="2" key="1">
    <citation type="submission" date="2022-11" db="UniProtKB">
        <authorList>
            <consortium name="WormBaseParasite"/>
        </authorList>
    </citation>
    <scope>IDENTIFICATION</scope>
</reference>
<dbReference type="AlphaFoldDB" id="A0A915A0B0"/>
<proteinExistence type="predicted"/>
<protein>
    <submittedName>
        <fullName evidence="2">Phlebovirus glycoprotein G2 fusion domain-containing protein</fullName>
    </submittedName>
</protein>
<keyword evidence="1" id="KW-1185">Reference proteome</keyword>
<organism evidence="1 2">
    <name type="scientific">Parascaris univalens</name>
    <name type="common">Nematode worm</name>
    <dbReference type="NCBI Taxonomy" id="6257"/>
    <lineage>
        <taxon>Eukaryota</taxon>
        <taxon>Metazoa</taxon>
        <taxon>Ecdysozoa</taxon>
        <taxon>Nematoda</taxon>
        <taxon>Chromadorea</taxon>
        <taxon>Rhabditida</taxon>
        <taxon>Spirurina</taxon>
        <taxon>Ascaridomorpha</taxon>
        <taxon>Ascaridoidea</taxon>
        <taxon>Ascarididae</taxon>
        <taxon>Parascaris</taxon>
    </lineage>
</organism>
<dbReference type="Proteomes" id="UP000887569">
    <property type="component" value="Unplaced"/>
</dbReference>
<accession>A0A915A0B0</accession>
<name>A0A915A0B0_PARUN</name>